<dbReference type="PANTHER" id="PTHR10366:SF564">
    <property type="entry name" value="STEROL-4-ALPHA-CARBOXYLATE 3-DEHYDROGENASE, DECARBOXYLATING"/>
    <property type="match status" value="1"/>
</dbReference>
<organism evidence="4 5">
    <name type="scientific">Poseidonocella sedimentorum</name>
    <dbReference type="NCBI Taxonomy" id="871652"/>
    <lineage>
        <taxon>Bacteria</taxon>
        <taxon>Pseudomonadati</taxon>
        <taxon>Pseudomonadota</taxon>
        <taxon>Alphaproteobacteria</taxon>
        <taxon>Rhodobacterales</taxon>
        <taxon>Roseobacteraceae</taxon>
        <taxon>Poseidonocella</taxon>
    </lineage>
</organism>
<dbReference type="AlphaFoldDB" id="A0A1I6ER47"/>
<feature type="domain" description="Ketoreductase" evidence="3">
    <location>
        <begin position="2"/>
        <end position="148"/>
    </location>
</feature>
<keyword evidence="1" id="KW-0560">Oxidoreductase</keyword>
<reference evidence="4 5" key="1">
    <citation type="submission" date="2016-10" db="EMBL/GenBank/DDBJ databases">
        <authorList>
            <person name="de Groot N.N."/>
        </authorList>
    </citation>
    <scope>NUCLEOTIDE SEQUENCE [LARGE SCALE GENOMIC DNA]</scope>
    <source>
        <strain evidence="5">KMM 9023,NRIC 0796,JCM 17311,KCTC 23692</strain>
    </source>
</reference>
<dbReference type="RefSeq" id="WP_218155493.1">
    <property type="nucleotide sequence ID" value="NZ_FOYI01000018.1"/>
</dbReference>
<dbReference type="InterPro" id="IPR057326">
    <property type="entry name" value="KR_dom"/>
</dbReference>
<gene>
    <name evidence="4" type="ORF">SAMN04515673_11845</name>
</gene>
<protein>
    <submittedName>
        <fullName evidence="4">NAD dependent epimerase/dehydratase family protein</fullName>
    </submittedName>
</protein>
<evidence type="ECO:0000256" key="2">
    <source>
        <dbReference type="ARBA" id="ARBA00023445"/>
    </source>
</evidence>
<dbReference type="InterPro" id="IPR036291">
    <property type="entry name" value="NAD(P)-bd_dom_sf"/>
</dbReference>
<evidence type="ECO:0000259" key="3">
    <source>
        <dbReference type="SMART" id="SM00822"/>
    </source>
</evidence>
<evidence type="ECO:0000313" key="4">
    <source>
        <dbReference type="EMBL" id="SFR19998.1"/>
    </source>
</evidence>
<dbReference type="InterPro" id="IPR001509">
    <property type="entry name" value="Epimerase_deHydtase"/>
</dbReference>
<keyword evidence="5" id="KW-1185">Reference proteome</keyword>
<evidence type="ECO:0000313" key="5">
    <source>
        <dbReference type="Proteomes" id="UP000199302"/>
    </source>
</evidence>
<name>A0A1I6ER47_9RHOB</name>
<proteinExistence type="inferred from homology"/>
<dbReference type="Gene3D" id="3.40.50.720">
    <property type="entry name" value="NAD(P)-binding Rossmann-like Domain"/>
    <property type="match status" value="1"/>
</dbReference>
<dbReference type="Proteomes" id="UP000199302">
    <property type="component" value="Unassembled WGS sequence"/>
</dbReference>
<dbReference type="STRING" id="871652.SAMN04515673_11845"/>
<comment type="similarity">
    <text evidence="2">Belongs to the NAD(P)-dependent epimerase/dehydratase family. Dihydroflavonol-4-reductase subfamily.</text>
</comment>
<accession>A0A1I6ER47</accession>
<evidence type="ECO:0000256" key="1">
    <source>
        <dbReference type="ARBA" id="ARBA00023002"/>
    </source>
</evidence>
<dbReference type="Pfam" id="PF01370">
    <property type="entry name" value="Epimerase"/>
    <property type="match status" value="1"/>
</dbReference>
<dbReference type="SMART" id="SM00822">
    <property type="entry name" value="PKS_KR"/>
    <property type="match status" value="1"/>
</dbReference>
<dbReference type="GO" id="GO:0016616">
    <property type="term" value="F:oxidoreductase activity, acting on the CH-OH group of donors, NAD or NADP as acceptor"/>
    <property type="evidence" value="ECO:0007669"/>
    <property type="project" value="TreeGrafter"/>
</dbReference>
<sequence length="338" mass="35973">MKTVLLTGVTGFLGGHLAVALLRAGYKVRGSLRTPSRGAETAKAIAEAGGDVSNLEFVELDLTKDEGWAEACAGVDYLVHAASPFVTSMPKDKAALINPAVDGTRRALTAARDAGVARVVLTSSIAAIVPGRGRAGPTHLDGTDWADPDGHVNAYVESKIRAEKKAWDILKPGTTKTELAVINPAFIVGPLLDSDPGTSGALFQRLLRGEVPIAPHLYMHSVDVRDLARMHVAALTAPAAAGVRTIASFEVYSIMQIATCLKKAFPAYSKKMPRFQAPDWFIRLYALVDADVRGSVKELGYNPILDEAPGRALLGRAPIRLADSYIATAQSLIERNLV</sequence>
<dbReference type="InterPro" id="IPR050425">
    <property type="entry name" value="NAD(P)_dehydrat-like"/>
</dbReference>
<dbReference type="EMBL" id="FOYI01000018">
    <property type="protein sequence ID" value="SFR19998.1"/>
    <property type="molecule type" value="Genomic_DNA"/>
</dbReference>
<dbReference type="SUPFAM" id="SSF51735">
    <property type="entry name" value="NAD(P)-binding Rossmann-fold domains"/>
    <property type="match status" value="1"/>
</dbReference>
<dbReference type="PANTHER" id="PTHR10366">
    <property type="entry name" value="NAD DEPENDENT EPIMERASE/DEHYDRATASE"/>
    <property type="match status" value="1"/>
</dbReference>